<dbReference type="EMBL" id="PYSW02000023">
    <property type="protein sequence ID" value="KAG2382558.1"/>
    <property type="molecule type" value="Genomic_DNA"/>
</dbReference>
<organism evidence="1 2">
    <name type="scientific">Naegleria lovaniensis</name>
    <name type="common">Amoeba</name>
    <dbReference type="NCBI Taxonomy" id="51637"/>
    <lineage>
        <taxon>Eukaryota</taxon>
        <taxon>Discoba</taxon>
        <taxon>Heterolobosea</taxon>
        <taxon>Tetramitia</taxon>
        <taxon>Eutetramitia</taxon>
        <taxon>Vahlkampfiidae</taxon>
        <taxon>Naegleria</taxon>
    </lineage>
</organism>
<accession>A0AA88GQZ3</accession>
<reference evidence="1 2" key="1">
    <citation type="journal article" date="2018" name="BMC Genomics">
        <title>The genome of Naegleria lovaniensis, the basis for a comparative approach to unravel pathogenicity factors of the human pathogenic amoeba N. fowleri.</title>
        <authorList>
            <person name="Liechti N."/>
            <person name="Schurch N."/>
            <person name="Bruggmann R."/>
            <person name="Wittwer M."/>
        </authorList>
    </citation>
    <scope>NUCLEOTIDE SEQUENCE [LARGE SCALE GENOMIC DNA]</scope>
    <source>
        <strain evidence="1 2">ATCC 30569</strain>
    </source>
</reference>
<comment type="caution">
    <text evidence="1">The sequence shown here is derived from an EMBL/GenBank/DDBJ whole genome shotgun (WGS) entry which is preliminary data.</text>
</comment>
<dbReference type="AlphaFoldDB" id="A0AA88GQZ3"/>
<dbReference type="Proteomes" id="UP000816034">
    <property type="component" value="Unassembled WGS sequence"/>
</dbReference>
<keyword evidence="2" id="KW-1185">Reference proteome</keyword>
<dbReference type="Gene3D" id="3.40.50.1820">
    <property type="entry name" value="alpha/beta hydrolase"/>
    <property type="match status" value="1"/>
</dbReference>
<evidence type="ECO:0000313" key="2">
    <source>
        <dbReference type="Proteomes" id="UP000816034"/>
    </source>
</evidence>
<sequence>MLLSAFPNGEYDFLTFEYRNHGNSEKEYHSTILPDKSYSTYGSLECADLLGAIDFVKSQYQDIGLYGLSKGGAAIQTSYLKSNPSDNIGAMFLDSPAIFLYLFKILRDAVLWLLQI</sequence>
<name>A0AA88GQZ3_NAELO</name>
<protein>
    <recommendedName>
        <fullName evidence="3">Serine aminopeptidase S33 domain-containing protein</fullName>
    </recommendedName>
</protein>
<gene>
    <name evidence="1" type="ORF">C9374_005138</name>
</gene>
<proteinExistence type="predicted"/>
<dbReference type="SUPFAM" id="SSF53474">
    <property type="entry name" value="alpha/beta-Hydrolases"/>
    <property type="match status" value="1"/>
</dbReference>
<evidence type="ECO:0000313" key="1">
    <source>
        <dbReference type="EMBL" id="KAG2382558.1"/>
    </source>
</evidence>
<evidence type="ECO:0008006" key="3">
    <source>
        <dbReference type="Google" id="ProtNLM"/>
    </source>
</evidence>
<dbReference type="GeneID" id="68097593"/>
<dbReference type="RefSeq" id="XP_044548237.1">
    <property type="nucleotide sequence ID" value="XM_044694855.1"/>
</dbReference>
<dbReference type="InterPro" id="IPR029058">
    <property type="entry name" value="AB_hydrolase_fold"/>
</dbReference>